<organism evidence="2 3">
    <name type="scientific">Candidatus Nomurabacteria bacterium RIFCSPHIGHO2_01_FULL_40_12</name>
    <dbReference type="NCBI Taxonomy" id="1801737"/>
    <lineage>
        <taxon>Bacteria</taxon>
        <taxon>Candidatus Nomuraibacteriota</taxon>
    </lineage>
</organism>
<dbReference type="AlphaFoldDB" id="A0A1F6V034"/>
<feature type="region of interest" description="Disordered" evidence="1">
    <location>
        <begin position="1"/>
        <end position="43"/>
    </location>
</feature>
<sequence length="168" mass="18486">MPGKTLDGFGDSTVHMGGDDWKGNGGEQGDPTAAGSSGTYEGEPVKVVEKSDLERFVGKSFTEVQRLVYADPKYNEYKFPDAGYLSHLREDHTRIPTGLQNAKGSNKFNIVAFSTPKKGEEGKPGILRWKLSEGNDDSLDSRVDTVETKPVDETFDREDVIILVKGMR</sequence>
<dbReference type="EMBL" id="MFTN01000021">
    <property type="protein sequence ID" value="OGI62744.1"/>
    <property type="molecule type" value="Genomic_DNA"/>
</dbReference>
<protein>
    <submittedName>
        <fullName evidence="2">Uncharacterized protein</fullName>
    </submittedName>
</protein>
<comment type="caution">
    <text evidence="2">The sequence shown here is derived from an EMBL/GenBank/DDBJ whole genome shotgun (WGS) entry which is preliminary data.</text>
</comment>
<evidence type="ECO:0000313" key="3">
    <source>
        <dbReference type="Proteomes" id="UP000177602"/>
    </source>
</evidence>
<evidence type="ECO:0000313" key="2">
    <source>
        <dbReference type="EMBL" id="OGI62744.1"/>
    </source>
</evidence>
<name>A0A1F6V034_9BACT</name>
<evidence type="ECO:0000256" key="1">
    <source>
        <dbReference type="SAM" id="MobiDB-lite"/>
    </source>
</evidence>
<dbReference type="Proteomes" id="UP000177602">
    <property type="component" value="Unassembled WGS sequence"/>
</dbReference>
<accession>A0A1F6V034</accession>
<proteinExistence type="predicted"/>
<dbReference type="STRING" id="1801737.A2818_01705"/>
<reference evidence="2 3" key="1">
    <citation type="journal article" date="2016" name="Nat. Commun.">
        <title>Thousands of microbial genomes shed light on interconnected biogeochemical processes in an aquifer system.</title>
        <authorList>
            <person name="Anantharaman K."/>
            <person name="Brown C.T."/>
            <person name="Hug L.A."/>
            <person name="Sharon I."/>
            <person name="Castelle C.J."/>
            <person name="Probst A.J."/>
            <person name="Thomas B.C."/>
            <person name="Singh A."/>
            <person name="Wilkins M.J."/>
            <person name="Karaoz U."/>
            <person name="Brodie E.L."/>
            <person name="Williams K.H."/>
            <person name="Hubbard S.S."/>
            <person name="Banfield J.F."/>
        </authorList>
    </citation>
    <scope>NUCLEOTIDE SEQUENCE [LARGE SCALE GENOMIC DNA]</scope>
</reference>
<gene>
    <name evidence="2" type="ORF">A2818_01705</name>
</gene>